<dbReference type="OrthoDB" id="7296822at2"/>
<dbReference type="InterPro" id="IPR001478">
    <property type="entry name" value="PDZ"/>
</dbReference>
<comment type="caution">
    <text evidence="6">The sequence shown here is derived from an EMBL/GenBank/DDBJ whole genome shotgun (WGS) entry which is preliminary data.</text>
</comment>
<evidence type="ECO:0000256" key="2">
    <source>
        <dbReference type="ARBA" id="ARBA00022670"/>
    </source>
</evidence>
<keyword evidence="2" id="KW-0645">Protease</keyword>
<comment type="similarity">
    <text evidence="1">Belongs to the peptidase S1C family.</text>
</comment>
<dbReference type="SUPFAM" id="SSF50494">
    <property type="entry name" value="Trypsin-like serine proteases"/>
    <property type="match status" value="1"/>
</dbReference>
<dbReference type="Proteomes" id="UP000035489">
    <property type="component" value="Unassembled WGS sequence"/>
</dbReference>
<evidence type="ECO:0000256" key="3">
    <source>
        <dbReference type="ARBA" id="ARBA00022801"/>
    </source>
</evidence>
<dbReference type="GO" id="GO:0006508">
    <property type="term" value="P:proteolysis"/>
    <property type="evidence" value="ECO:0007669"/>
    <property type="project" value="UniProtKB-KW"/>
</dbReference>
<evidence type="ECO:0000256" key="4">
    <source>
        <dbReference type="ARBA" id="ARBA00022825"/>
    </source>
</evidence>
<feature type="domain" description="PDZ" evidence="5">
    <location>
        <begin position="220"/>
        <end position="304"/>
    </location>
</feature>
<keyword evidence="3" id="KW-0378">Hydrolase</keyword>
<keyword evidence="7" id="KW-1185">Reference proteome</keyword>
<keyword evidence="4" id="KW-0720">Serine protease</keyword>
<gene>
    <name evidence="6" type="ORF">AA309_18020</name>
</gene>
<dbReference type="Gene3D" id="2.30.42.10">
    <property type="match status" value="1"/>
</dbReference>
<dbReference type="STRING" id="1225564.AA309_18020"/>
<dbReference type="InterPro" id="IPR036034">
    <property type="entry name" value="PDZ_sf"/>
</dbReference>
<dbReference type="PANTHER" id="PTHR22939">
    <property type="entry name" value="SERINE PROTEASE FAMILY S1C HTRA-RELATED"/>
    <property type="match status" value="1"/>
</dbReference>
<protein>
    <submittedName>
        <fullName evidence="6">Signal protein PDZ</fullName>
    </submittedName>
</protein>
<dbReference type="SUPFAM" id="SSF50156">
    <property type="entry name" value="PDZ domain-like"/>
    <property type="match status" value="1"/>
</dbReference>
<dbReference type="EMBL" id="LCYG01000045">
    <property type="protein sequence ID" value="KLK91774.1"/>
    <property type="molecule type" value="Genomic_DNA"/>
</dbReference>
<dbReference type="GO" id="GO:0004252">
    <property type="term" value="F:serine-type endopeptidase activity"/>
    <property type="evidence" value="ECO:0007669"/>
    <property type="project" value="InterPro"/>
</dbReference>
<dbReference type="PROSITE" id="PS50106">
    <property type="entry name" value="PDZ"/>
    <property type="match status" value="1"/>
</dbReference>
<evidence type="ECO:0000313" key="6">
    <source>
        <dbReference type="EMBL" id="KLK91774.1"/>
    </source>
</evidence>
<reference evidence="6 7" key="1">
    <citation type="submission" date="2015-05" db="EMBL/GenBank/DDBJ databases">
        <title>Draft genome sequence of Microvirga vignae strain BR3299, a novel nitrogen fixing bacteria isolated from Brazil semi-aired region.</title>
        <authorList>
            <person name="Zilli J.E."/>
            <person name="Passos S.R."/>
            <person name="Leite J."/>
            <person name="Baldani J.I."/>
            <person name="Xavier G.R."/>
            <person name="Rumjaneck N.G."/>
            <person name="Simoes-Araujo J.L."/>
        </authorList>
    </citation>
    <scope>NUCLEOTIDE SEQUENCE [LARGE SCALE GENOMIC DNA]</scope>
    <source>
        <strain evidence="6 7">BR3299</strain>
    </source>
</reference>
<dbReference type="Pfam" id="PF13180">
    <property type="entry name" value="PDZ_2"/>
    <property type="match status" value="1"/>
</dbReference>
<evidence type="ECO:0000259" key="5">
    <source>
        <dbReference type="PROSITE" id="PS50106"/>
    </source>
</evidence>
<accession>A0A0H1R9K8</accession>
<evidence type="ECO:0000313" key="7">
    <source>
        <dbReference type="Proteomes" id="UP000035489"/>
    </source>
</evidence>
<dbReference type="AlphaFoldDB" id="A0A0H1R9K8"/>
<dbReference type="PATRIC" id="fig|1225564.3.peg.4739"/>
<proteinExistence type="inferred from homology"/>
<dbReference type="InterPro" id="IPR001940">
    <property type="entry name" value="Peptidase_S1C"/>
</dbReference>
<name>A0A0H1R9K8_9HYPH</name>
<evidence type="ECO:0000256" key="1">
    <source>
        <dbReference type="ARBA" id="ARBA00010541"/>
    </source>
</evidence>
<dbReference type="PANTHER" id="PTHR22939:SF129">
    <property type="entry name" value="SERINE PROTEASE HTRA2, MITOCHONDRIAL"/>
    <property type="match status" value="1"/>
</dbReference>
<organism evidence="6 7">
    <name type="scientific">Microvirga vignae</name>
    <dbReference type="NCBI Taxonomy" id="1225564"/>
    <lineage>
        <taxon>Bacteria</taxon>
        <taxon>Pseudomonadati</taxon>
        <taxon>Pseudomonadota</taxon>
        <taxon>Alphaproteobacteria</taxon>
        <taxon>Hyphomicrobiales</taxon>
        <taxon>Methylobacteriaceae</taxon>
        <taxon>Microvirga</taxon>
    </lineage>
</organism>
<dbReference type="PRINTS" id="PR00834">
    <property type="entry name" value="PROTEASES2C"/>
</dbReference>
<dbReference type="InterPro" id="IPR009003">
    <property type="entry name" value="Peptidase_S1_PA"/>
</dbReference>
<sequence>MQSPEEWQIPPEFQPDQDALAYDLREALNSIVSLRARVPEDAFTAEALGIERAGQGVVIRADGLVVTIGYLIAEAEEVWLTTNKGRTVGAHVIAYDYDSGFGLVQALEPLGLPVMALGNSRRLSPGDQVVMGGSGGRTHSLAAQVVACQEFAGYWEYLIDNAIFTVPAHPNWGGTALIGARGDLVGIGSLQLQHQAQGGAIVPLNMSVPIDLLKPILDDLLTLGRVGRPPKPWLGFYASETEEDQISIIGLAGDAPAQRAGLRAGDNVHAVAGQAVTSLAEFYRAIWALGPAGVDVPLTLEREGDTFDVTIRSADRGRFMKTPRLQ</sequence>
<dbReference type="RefSeq" id="WP_047190405.1">
    <property type="nucleotide sequence ID" value="NZ_LCYG01000045.1"/>
</dbReference>
<dbReference type="Gene3D" id="2.40.10.120">
    <property type="match status" value="1"/>
</dbReference>
<dbReference type="Pfam" id="PF13365">
    <property type="entry name" value="Trypsin_2"/>
    <property type="match status" value="1"/>
</dbReference>